<comment type="caution">
    <text evidence="1">The sequence shown here is derived from an EMBL/GenBank/DDBJ whole genome shotgun (WGS) entry which is preliminary data.</text>
</comment>
<protein>
    <submittedName>
        <fullName evidence="1">Uncharacterized protein</fullName>
    </submittedName>
</protein>
<name>A0A212A6D1_9RHOB</name>
<evidence type="ECO:0000313" key="1">
    <source>
        <dbReference type="EMBL" id="OWJ74610.1"/>
    </source>
</evidence>
<dbReference type="EMBL" id="NIPW01000057">
    <property type="protein sequence ID" value="OWJ74610.1"/>
    <property type="molecule type" value="Genomic_DNA"/>
</dbReference>
<proteinExistence type="predicted"/>
<organism evidence="1 2">
    <name type="scientific">Haematobacter genomosp. 1</name>
    <dbReference type="NCBI Taxonomy" id="366618"/>
    <lineage>
        <taxon>Bacteria</taxon>
        <taxon>Pseudomonadati</taxon>
        <taxon>Pseudomonadota</taxon>
        <taxon>Alphaproteobacteria</taxon>
        <taxon>Rhodobacterales</taxon>
        <taxon>Paracoccaceae</taxon>
        <taxon>Haematobacter</taxon>
    </lineage>
</organism>
<reference evidence="1 2" key="1">
    <citation type="submission" date="2016-12" db="EMBL/GenBank/DDBJ databases">
        <title>Comparison of Traditional DNA-DNA Hybridization with In Silico Genomic Analysis.</title>
        <authorList>
            <person name="Nicholson A.C."/>
            <person name="Humrighouse B.W."/>
            <person name="Graziano J."/>
            <person name="Lasker B."/>
            <person name="Whitney A.M."/>
            <person name="Mcquiston J.R."/>
        </authorList>
    </citation>
    <scope>NUCLEOTIDE SEQUENCE [LARGE SCALE GENOMIC DNA]</scope>
    <source>
        <strain evidence="1 2">H2240</strain>
    </source>
</reference>
<gene>
    <name evidence="1" type="ORF">CDV49_19020</name>
</gene>
<evidence type="ECO:0000313" key="2">
    <source>
        <dbReference type="Proteomes" id="UP000196878"/>
    </source>
</evidence>
<dbReference type="RefSeq" id="WP_088216878.1">
    <property type="nucleotide sequence ID" value="NZ_NIPW01000057.1"/>
</dbReference>
<keyword evidence="2" id="KW-1185">Reference proteome</keyword>
<sequence>MTRREKQLFNRVQKLRKSRERPLTEGEIPVLIDYVRTMTRIEVLSAIFAEDDRRMRSNRNDAATKARLVATARQIDASTKLAHGMWERLVNAPAAAASLS</sequence>
<dbReference type="Proteomes" id="UP000196878">
    <property type="component" value="Unassembled WGS sequence"/>
</dbReference>
<accession>A0A212A6D1</accession>
<dbReference type="AlphaFoldDB" id="A0A212A6D1"/>